<dbReference type="EMBL" id="JADNRY010000037">
    <property type="protein sequence ID" value="KAF9070793.1"/>
    <property type="molecule type" value="Genomic_DNA"/>
</dbReference>
<protein>
    <submittedName>
        <fullName evidence="1">Uncharacterized protein</fullName>
    </submittedName>
</protein>
<dbReference type="Gene3D" id="3.80.10.10">
    <property type="entry name" value="Ribonuclease Inhibitor"/>
    <property type="match status" value="1"/>
</dbReference>
<gene>
    <name evidence="1" type="ORF">BDP27DRAFT_1401753</name>
</gene>
<keyword evidence="2" id="KW-1185">Reference proteome</keyword>
<dbReference type="AlphaFoldDB" id="A0A9P5PVN9"/>
<proteinExistence type="predicted"/>
<reference evidence="1" key="1">
    <citation type="submission" date="2020-11" db="EMBL/GenBank/DDBJ databases">
        <authorList>
            <consortium name="DOE Joint Genome Institute"/>
            <person name="Ahrendt S."/>
            <person name="Riley R."/>
            <person name="Andreopoulos W."/>
            <person name="Labutti K."/>
            <person name="Pangilinan J."/>
            <person name="Ruiz-Duenas F.J."/>
            <person name="Barrasa J.M."/>
            <person name="Sanchez-Garcia M."/>
            <person name="Camarero S."/>
            <person name="Miyauchi S."/>
            <person name="Serrano A."/>
            <person name="Linde D."/>
            <person name="Babiker R."/>
            <person name="Drula E."/>
            <person name="Ayuso-Fernandez I."/>
            <person name="Pacheco R."/>
            <person name="Padilla G."/>
            <person name="Ferreira P."/>
            <person name="Barriuso J."/>
            <person name="Kellner H."/>
            <person name="Castanera R."/>
            <person name="Alfaro M."/>
            <person name="Ramirez L."/>
            <person name="Pisabarro A.G."/>
            <person name="Kuo A."/>
            <person name="Tritt A."/>
            <person name="Lipzen A."/>
            <person name="He G."/>
            <person name="Yan M."/>
            <person name="Ng V."/>
            <person name="Cullen D."/>
            <person name="Martin F."/>
            <person name="Rosso M.-N."/>
            <person name="Henrissat B."/>
            <person name="Hibbett D."/>
            <person name="Martinez A.T."/>
            <person name="Grigoriev I.V."/>
        </authorList>
    </citation>
    <scope>NUCLEOTIDE SEQUENCE</scope>
    <source>
        <strain evidence="1">AH 40177</strain>
    </source>
</reference>
<name>A0A9P5PVN9_9AGAR</name>
<organism evidence="1 2">
    <name type="scientific">Rhodocollybia butyracea</name>
    <dbReference type="NCBI Taxonomy" id="206335"/>
    <lineage>
        <taxon>Eukaryota</taxon>
        <taxon>Fungi</taxon>
        <taxon>Dikarya</taxon>
        <taxon>Basidiomycota</taxon>
        <taxon>Agaricomycotina</taxon>
        <taxon>Agaricomycetes</taxon>
        <taxon>Agaricomycetidae</taxon>
        <taxon>Agaricales</taxon>
        <taxon>Marasmiineae</taxon>
        <taxon>Omphalotaceae</taxon>
        <taxon>Rhodocollybia</taxon>
    </lineage>
</organism>
<evidence type="ECO:0000313" key="1">
    <source>
        <dbReference type="EMBL" id="KAF9070793.1"/>
    </source>
</evidence>
<dbReference type="SUPFAM" id="SSF52047">
    <property type="entry name" value="RNI-like"/>
    <property type="match status" value="1"/>
</dbReference>
<evidence type="ECO:0000313" key="2">
    <source>
        <dbReference type="Proteomes" id="UP000772434"/>
    </source>
</evidence>
<sequence length="438" mass="49768">MSADTEGLEKAAVRFSNLSSDRRISQFVLEFTFQGYLTEDSAFLRRVNGAGLDTDAIRTAYPTVRDTFMLSLKSFSRLYKLELLTMYVDANVWVTLETIPTLRTLVLQNCTLSGNYAPCLKLDCFEARRFSFAGEELHLAHLDFPTIQHMVLDFSSVSQSEFTSFTHHAHLKNLTFPKLSTLQFTPPEKWIDVRKDESGMPSSARDFLRLFPNLEKLRFNGKSIPSSFTNVAIPLEIFPRLTSLSAPQNFASAFIPGRNIRDLKLQDPPSTGLLELLQAHAIERLRSLDVTFINPLMTLSQGSEIVHLMAHSAPMLERLHLSLPEADNSSDQLENSFEKRYDISSFAEYELDESDMSFCSFGDLLAAIVRQHPLGLLPPNLTHLELRRIPSSFQPFYPIHDEDFRAKLESLGISHLKLRNPREEKLIAVLTTEFETQT</sequence>
<comment type="caution">
    <text evidence="1">The sequence shown here is derived from an EMBL/GenBank/DDBJ whole genome shotgun (WGS) entry which is preliminary data.</text>
</comment>
<dbReference type="InterPro" id="IPR032675">
    <property type="entry name" value="LRR_dom_sf"/>
</dbReference>
<accession>A0A9P5PVN9</accession>
<dbReference type="Proteomes" id="UP000772434">
    <property type="component" value="Unassembled WGS sequence"/>
</dbReference>